<dbReference type="AlphaFoldDB" id="A0A0B7BWA8"/>
<accession>A0A0B7BWA8</accession>
<name>A0A0B7BWA8_9EUPU</name>
<dbReference type="EMBL" id="HACG01049796">
    <property type="protein sequence ID" value="CEK96661.1"/>
    <property type="molecule type" value="Transcribed_RNA"/>
</dbReference>
<gene>
    <name evidence="1" type="primary">ORF212937</name>
</gene>
<organism evidence="1">
    <name type="scientific">Arion vulgaris</name>
    <dbReference type="NCBI Taxonomy" id="1028688"/>
    <lineage>
        <taxon>Eukaryota</taxon>
        <taxon>Metazoa</taxon>
        <taxon>Spiralia</taxon>
        <taxon>Lophotrochozoa</taxon>
        <taxon>Mollusca</taxon>
        <taxon>Gastropoda</taxon>
        <taxon>Heterobranchia</taxon>
        <taxon>Euthyneura</taxon>
        <taxon>Panpulmonata</taxon>
        <taxon>Eupulmonata</taxon>
        <taxon>Stylommatophora</taxon>
        <taxon>Helicina</taxon>
        <taxon>Arionoidea</taxon>
        <taxon>Arionidae</taxon>
        <taxon>Arion</taxon>
    </lineage>
</organism>
<evidence type="ECO:0000313" key="1">
    <source>
        <dbReference type="EMBL" id="CEK96661.1"/>
    </source>
</evidence>
<proteinExistence type="predicted"/>
<feature type="non-terminal residue" evidence="1">
    <location>
        <position position="75"/>
    </location>
</feature>
<protein>
    <submittedName>
        <fullName evidence="1">Uncharacterized protein</fullName>
    </submittedName>
</protein>
<reference evidence="1" key="1">
    <citation type="submission" date="2014-12" db="EMBL/GenBank/DDBJ databases">
        <title>Insight into the proteome of Arion vulgaris.</title>
        <authorList>
            <person name="Aradska J."/>
            <person name="Bulat T."/>
            <person name="Smidak R."/>
            <person name="Sarate P."/>
            <person name="Gangsoo J."/>
            <person name="Sialana F."/>
            <person name="Bilban M."/>
            <person name="Lubec G."/>
        </authorList>
    </citation>
    <scope>NUCLEOTIDE SEQUENCE</scope>
    <source>
        <tissue evidence="1">Skin</tissue>
    </source>
</reference>
<sequence length="75" mass="8401">MFIESLRIRSCILMIGERGCVDGSSGSGESTALTRLRELQVECDVARQEHYTSGQRMVVIQQRTSVVGCHMLRDI</sequence>